<dbReference type="EMBL" id="KZ819283">
    <property type="protein sequence ID" value="PWO01213.1"/>
    <property type="molecule type" value="Genomic_DNA"/>
</dbReference>
<accession>A0A316ZJN7</accession>
<feature type="region of interest" description="Disordered" evidence="1">
    <location>
        <begin position="42"/>
        <end position="118"/>
    </location>
</feature>
<evidence type="ECO:0000313" key="3">
    <source>
        <dbReference type="Proteomes" id="UP000245946"/>
    </source>
</evidence>
<dbReference type="STRING" id="58919.A0A316ZJN7"/>
<dbReference type="OrthoDB" id="2017782at2759"/>
<name>A0A316ZJN7_9BASI</name>
<evidence type="ECO:0000256" key="1">
    <source>
        <dbReference type="SAM" id="MobiDB-lite"/>
    </source>
</evidence>
<keyword evidence="3" id="KW-1185">Reference proteome</keyword>
<evidence type="ECO:0008006" key="4">
    <source>
        <dbReference type="Google" id="ProtNLM"/>
    </source>
</evidence>
<dbReference type="AlphaFoldDB" id="A0A316ZJN7"/>
<evidence type="ECO:0000313" key="2">
    <source>
        <dbReference type="EMBL" id="PWO01213.1"/>
    </source>
</evidence>
<proteinExistence type="predicted"/>
<gene>
    <name evidence="2" type="ORF">FA09DRAFT_342096</name>
</gene>
<organism evidence="2 3">
    <name type="scientific">Tilletiopsis washingtonensis</name>
    <dbReference type="NCBI Taxonomy" id="58919"/>
    <lineage>
        <taxon>Eukaryota</taxon>
        <taxon>Fungi</taxon>
        <taxon>Dikarya</taxon>
        <taxon>Basidiomycota</taxon>
        <taxon>Ustilaginomycotina</taxon>
        <taxon>Exobasidiomycetes</taxon>
        <taxon>Entylomatales</taxon>
        <taxon>Entylomatales incertae sedis</taxon>
        <taxon>Tilletiopsis</taxon>
    </lineage>
</organism>
<reference evidence="2 3" key="1">
    <citation type="journal article" date="2018" name="Mol. Biol. Evol.">
        <title>Broad Genomic Sampling Reveals a Smut Pathogenic Ancestry of the Fungal Clade Ustilaginomycotina.</title>
        <authorList>
            <person name="Kijpornyongpan T."/>
            <person name="Mondo S.J."/>
            <person name="Barry K."/>
            <person name="Sandor L."/>
            <person name="Lee J."/>
            <person name="Lipzen A."/>
            <person name="Pangilinan J."/>
            <person name="LaButti K."/>
            <person name="Hainaut M."/>
            <person name="Henrissat B."/>
            <person name="Grigoriev I.V."/>
            <person name="Spatafora J.W."/>
            <person name="Aime M.C."/>
        </authorList>
    </citation>
    <scope>NUCLEOTIDE SEQUENCE [LARGE SCALE GENOMIC DNA]</scope>
    <source>
        <strain evidence="2 3">MCA 4186</strain>
    </source>
</reference>
<sequence length="674" mass="73373">MAHLQPASPGAAGLAPPLTLMTLPPELLELIALHCACVTPPPKSEPAAAVGDAAPASEAPGEGEAAAPATARAESPSSSSSVASGEASAAASGSSSSYRSEAAPPLPRAADYSAAPPAEATPPSAVRALLMTCRRAHALLNTEANPRLYARIFRTKFDVAAIARRFGPQAVSSRSLCLELQRRCKALKRIRGTVDAGRLRNDSQAVLEENLWLAYLMLLENDGLNLQQLKWAHIDGYLQLHHTQEMLQSAIQAGYPPETPDRALALHLSYLLTDPAELATEPRDVSDEKLFVLRPFVFAAHKFDAYFGPWVVRQLPLRSDEESEPGPRAAPNNPFLADLRPRARATTITHCGQQLAVAPPILSHAACFSFFAKVERDPAVIGLTALQEGEPGPARDDVGRANSNPLLLRSEDHDKDLTRLFACADPRRSLGLKPLFHAGDFEGAWEGRFCFFDFDSYREMLAGRMRSLYEGPFGEQPQVWKVREHIVRVGNGGSMQEGGTGSILNAGYVNGAEEPDQLGDGAYVSPEKVAAARDEAASGSNVEGLRDDKGKKSLNAAVYEGWAKDGRPRDWHLYPSFGDDEEKEASDDPERYEILLSGTGHSAWGRFVLRGRVRSWDGMMIMTKEYRPDGRGRWLYRGYAVAGGRLVGRWRDTFTPDDMSGYEGCFLLSRRDAS</sequence>
<dbReference type="RefSeq" id="XP_025601491.1">
    <property type="nucleotide sequence ID" value="XM_025744527.1"/>
</dbReference>
<dbReference type="Proteomes" id="UP000245946">
    <property type="component" value="Unassembled WGS sequence"/>
</dbReference>
<dbReference type="GeneID" id="37272071"/>
<protein>
    <recommendedName>
        <fullName evidence="4">F-box domain-containing protein</fullName>
    </recommendedName>
</protein>
<feature type="compositionally biased region" description="Low complexity" evidence="1">
    <location>
        <begin position="46"/>
        <end position="118"/>
    </location>
</feature>